<comment type="caution">
    <text evidence="2">The sequence shown here is derived from an EMBL/GenBank/DDBJ whole genome shotgun (WGS) entry which is preliminary data.</text>
</comment>
<dbReference type="AlphaFoldDB" id="A0A388KA16"/>
<proteinExistence type="predicted"/>
<feature type="compositionally biased region" description="Basic and acidic residues" evidence="1">
    <location>
        <begin position="50"/>
        <end position="62"/>
    </location>
</feature>
<evidence type="ECO:0000313" key="3">
    <source>
        <dbReference type="Proteomes" id="UP000265515"/>
    </source>
</evidence>
<reference evidence="2 3" key="1">
    <citation type="journal article" date="2018" name="Cell">
        <title>The Chara Genome: Secondary Complexity and Implications for Plant Terrestrialization.</title>
        <authorList>
            <person name="Nishiyama T."/>
            <person name="Sakayama H."/>
            <person name="Vries J.D."/>
            <person name="Buschmann H."/>
            <person name="Saint-Marcoux D."/>
            <person name="Ullrich K.K."/>
            <person name="Haas F.B."/>
            <person name="Vanderstraeten L."/>
            <person name="Becker D."/>
            <person name="Lang D."/>
            <person name="Vosolsobe S."/>
            <person name="Rombauts S."/>
            <person name="Wilhelmsson P.K.I."/>
            <person name="Janitza P."/>
            <person name="Kern R."/>
            <person name="Heyl A."/>
            <person name="Rumpler F."/>
            <person name="Villalobos L.I.A.C."/>
            <person name="Clay J.M."/>
            <person name="Skokan R."/>
            <person name="Toyoda A."/>
            <person name="Suzuki Y."/>
            <person name="Kagoshima H."/>
            <person name="Schijlen E."/>
            <person name="Tajeshwar N."/>
            <person name="Catarino B."/>
            <person name="Hetherington A.J."/>
            <person name="Saltykova A."/>
            <person name="Bonnot C."/>
            <person name="Breuninger H."/>
            <person name="Symeonidi A."/>
            <person name="Radhakrishnan G.V."/>
            <person name="Van Nieuwerburgh F."/>
            <person name="Deforce D."/>
            <person name="Chang C."/>
            <person name="Karol K.G."/>
            <person name="Hedrich R."/>
            <person name="Ulvskov P."/>
            <person name="Glockner G."/>
            <person name="Delwiche C.F."/>
            <person name="Petrasek J."/>
            <person name="Van de Peer Y."/>
            <person name="Friml J."/>
            <person name="Beilby M."/>
            <person name="Dolan L."/>
            <person name="Kohara Y."/>
            <person name="Sugano S."/>
            <person name="Fujiyama A."/>
            <person name="Delaux P.-M."/>
            <person name="Quint M."/>
            <person name="TheiBen G."/>
            <person name="Hagemann M."/>
            <person name="Harholt J."/>
            <person name="Dunand C."/>
            <person name="Zachgo S."/>
            <person name="Langdale J."/>
            <person name="Maumus F."/>
            <person name="Straeten D.V.D."/>
            <person name="Gould S.B."/>
            <person name="Rensing S.A."/>
        </authorList>
    </citation>
    <scope>NUCLEOTIDE SEQUENCE [LARGE SCALE GENOMIC DNA]</scope>
    <source>
        <strain evidence="2 3">S276</strain>
    </source>
</reference>
<sequence>MESASMRDFMKELEATLPAMMEGEAILVQEADTEVVQPQPRPINMGETAPETKDECMAREAREDEEEAVRAKALADVYPHTHAMARDMEARRELETVGRVMPTTVGVGVHSIQKDVHGMVAEDAMLEGTSVIVHTHTLESRRFVEEAGGDMSHAVIERERETHGPDIVSAFIAAEAHHGSARRSQRSSSTHAVRFMGPWQPHTSLRCFGGARFHESWCDAVSSQCGTRSWDTVVCACLSGGQATRAWRGGNERRGCISTRAHPRAVEPDEEVDSG</sequence>
<gene>
    <name evidence="2" type="ORF">CBR_g72653</name>
</gene>
<evidence type="ECO:0000313" key="2">
    <source>
        <dbReference type="EMBL" id="GBG66898.1"/>
    </source>
</evidence>
<organism evidence="2 3">
    <name type="scientific">Chara braunii</name>
    <name type="common">Braun's stonewort</name>
    <dbReference type="NCBI Taxonomy" id="69332"/>
    <lineage>
        <taxon>Eukaryota</taxon>
        <taxon>Viridiplantae</taxon>
        <taxon>Streptophyta</taxon>
        <taxon>Charophyceae</taxon>
        <taxon>Charales</taxon>
        <taxon>Characeae</taxon>
        <taxon>Chara</taxon>
    </lineage>
</organism>
<evidence type="ECO:0000256" key="1">
    <source>
        <dbReference type="SAM" id="MobiDB-lite"/>
    </source>
</evidence>
<name>A0A388KA16_CHABU</name>
<keyword evidence="3" id="KW-1185">Reference proteome</keyword>
<dbReference type="Proteomes" id="UP000265515">
    <property type="component" value="Unassembled WGS sequence"/>
</dbReference>
<accession>A0A388KA16</accession>
<dbReference type="Gramene" id="GBG66898">
    <property type="protein sequence ID" value="GBG66898"/>
    <property type="gene ID" value="CBR_g72653"/>
</dbReference>
<feature type="region of interest" description="Disordered" evidence="1">
    <location>
        <begin position="39"/>
        <end position="65"/>
    </location>
</feature>
<protein>
    <submittedName>
        <fullName evidence="2">Uncharacterized protein</fullName>
    </submittedName>
</protein>
<dbReference type="EMBL" id="BFEA01000080">
    <property type="protein sequence ID" value="GBG66898.1"/>
    <property type="molecule type" value="Genomic_DNA"/>
</dbReference>